<keyword evidence="4 5" id="KW-0472">Membrane</keyword>
<sequence length="109" mass="11801">VNAVIFYTTDIFTDAGSSLAPSMCTVIIGTVQVLASLVSSLLMDKAGRKVLLLFSDLVMSLFLVGLGFFFYLKEFNPEFAAQIGWLPLASLIAFIIAMSVGFGPIPWLM</sequence>
<protein>
    <recommendedName>
        <fullName evidence="6">Major facilitator superfamily (MFS) profile domain-containing protein</fullName>
    </recommendedName>
</protein>
<dbReference type="InterPro" id="IPR050549">
    <property type="entry name" value="MFS_Trehalose_Transporter"/>
</dbReference>
<dbReference type="Proteomes" id="UP000708208">
    <property type="component" value="Unassembled WGS sequence"/>
</dbReference>
<evidence type="ECO:0000256" key="2">
    <source>
        <dbReference type="ARBA" id="ARBA00022692"/>
    </source>
</evidence>
<evidence type="ECO:0000313" key="7">
    <source>
        <dbReference type="EMBL" id="CAG7696688.1"/>
    </source>
</evidence>
<dbReference type="PROSITE" id="PS50850">
    <property type="entry name" value="MFS"/>
    <property type="match status" value="1"/>
</dbReference>
<evidence type="ECO:0000313" key="8">
    <source>
        <dbReference type="Proteomes" id="UP000708208"/>
    </source>
</evidence>
<comment type="caution">
    <text evidence="7">The sequence shown here is derived from an EMBL/GenBank/DDBJ whole genome shotgun (WGS) entry which is preliminary data.</text>
</comment>
<dbReference type="InterPro" id="IPR005829">
    <property type="entry name" value="Sugar_transporter_CS"/>
</dbReference>
<dbReference type="InterPro" id="IPR005828">
    <property type="entry name" value="MFS_sugar_transport-like"/>
</dbReference>
<feature type="transmembrane region" description="Helical" evidence="5">
    <location>
        <begin position="20"/>
        <end position="43"/>
    </location>
</feature>
<dbReference type="PANTHER" id="PTHR48021:SF86">
    <property type="entry name" value="FACILITATED TREHALOSE TRANSPORTER TRET1-1-LIKE PROTEIN"/>
    <property type="match status" value="1"/>
</dbReference>
<reference evidence="7" key="1">
    <citation type="submission" date="2021-06" db="EMBL/GenBank/DDBJ databases">
        <authorList>
            <person name="Hodson N. C."/>
            <person name="Mongue J. A."/>
            <person name="Jaron S. K."/>
        </authorList>
    </citation>
    <scope>NUCLEOTIDE SEQUENCE</scope>
</reference>
<dbReference type="PROSITE" id="PS00216">
    <property type="entry name" value="SUGAR_TRANSPORT_1"/>
    <property type="match status" value="1"/>
</dbReference>
<dbReference type="PANTHER" id="PTHR48021">
    <property type="match status" value="1"/>
</dbReference>
<gene>
    <name evidence="7" type="ORF">AFUS01_LOCUS3966</name>
</gene>
<keyword evidence="2 5" id="KW-0812">Transmembrane</keyword>
<feature type="transmembrane region" description="Helical" evidence="5">
    <location>
        <begin position="50"/>
        <end position="72"/>
    </location>
</feature>
<evidence type="ECO:0000256" key="5">
    <source>
        <dbReference type="SAM" id="Phobius"/>
    </source>
</evidence>
<dbReference type="Pfam" id="PF00083">
    <property type="entry name" value="Sugar_tr"/>
    <property type="match status" value="1"/>
</dbReference>
<feature type="domain" description="Major facilitator superfamily (MFS) profile" evidence="6">
    <location>
        <begin position="1"/>
        <end position="109"/>
    </location>
</feature>
<dbReference type="EMBL" id="CAJVCH010024442">
    <property type="protein sequence ID" value="CAG7696688.1"/>
    <property type="molecule type" value="Genomic_DNA"/>
</dbReference>
<dbReference type="InterPro" id="IPR020846">
    <property type="entry name" value="MFS_dom"/>
</dbReference>
<feature type="non-terminal residue" evidence="7">
    <location>
        <position position="1"/>
    </location>
</feature>
<dbReference type="GO" id="GO:0022857">
    <property type="term" value="F:transmembrane transporter activity"/>
    <property type="evidence" value="ECO:0007669"/>
    <property type="project" value="InterPro"/>
</dbReference>
<dbReference type="AlphaFoldDB" id="A0A8J2NTT3"/>
<feature type="transmembrane region" description="Helical" evidence="5">
    <location>
        <begin position="84"/>
        <end position="108"/>
    </location>
</feature>
<evidence type="ECO:0000259" key="6">
    <source>
        <dbReference type="PROSITE" id="PS50850"/>
    </source>
</evidence>
<accession>A0A8J2NTT3</accession>
<evidence type="ECO:0000256" key="1">
    <source>
        <dbReference type="ARBA" id="ARBA00004141"/>
    </source>
</evidence>
<organism evidence="7 8">
    <name type="scientific">Allacma fusca</name>
    <dbReference type="NCBI Taxonomy" id="39272"/>
    <lineage>
        <taxon>Eukaryota</taxon>
        <taxon>Metazoa</taxon>
        <taxon>Ecdysozoa</taxon>
        <taxon>Arthropoda</taxon>
        <taxon>Hexapoda</taxon>
        <taxon>Collembola</taxon>
        <taxon>Symphypleona</taxon>
        <taxon>Sminthuridae</taxon>
        <taxon>Allacma</taxon>
    </lineage>
</organism>
<keyword evidence="3 5" id="KW-1133">Transmembrane helix</keyword>
<name>A0A8J2NTT3_9HEXA</name>
<proteinExistence type="predicted"/>
<keyword evidence="8" id="KW-1185">Reference proteome</keyword>
<dbReference type="OrthoDB" id="6612291at2759"/>
<evidence type="ECO:0000256" key="3">
    <source>
        <dbReference type="ARBA" id="ARBA00022989"/>
    </source>
</evidence>
<feature type="non-terminal residue" evidence="7">
    <location>
        <position position="109"/>
    </location>
</feature>
<dbReference type="GO" id="GO:0016020">
    <property type="term" value="C:membrane"/>
    <property type="evidence" value="ECO:0007669"/>
    <property type="project" value="UniProtKB-SubCell"/>
</dbReference>
<comment type="subcellular location">
    <subcellularLocation>
        <location evidence="1">Membrane</location>
        <topology evidence="1">Multi-pass membrane protein</topology>
    </subcellularLocation>
</comment>
<evidence type="ECO:0000256" key="4">
    <source>
        <dbReference type="ARBA" id="ARBA00023136"/>
    </source>
</evidence>